<sequence length="63" mass="7100">MNFRHLVSLAHTLASGGFVCLRFTCKGLNLGYRVKAYNAVLIKKLLGVWMGNMDLKVLVKLYI</sequence>
<evidence type="ECO:0000313" key="2">
    <source>
        <dbReference type="Proteomes" id="UP000265000"/>
    </source>
</evidence>
<keyword evidence="2" id="KW-1185">Reference proteome</keyword>
<dbReference type="STRING" id="8078.ENSFHEP00000025137"/>
<dbReference type="Ensembl" id="ENSFHET00000005987.1">
    <property type="protein sequence ID" value="ENSFHEP00000025137.1"/>
    <property type="gene ID" value="ENSFHEG00000007169.1"/>
</dbReference>
<dbReference type="Proteomes" id="UP000265000">
    <property type="component" value="Unplaced"/>
</dbReference>
<reference evidence="1" key="1">
    <citation type="submission" date="2025-08" db="UniProtKB">
        <authorList>
            <consortium name="Ensembl"/>
        </authorList>
    </citation>
    <scope>IDENTIFICATION</scope>
</reference>
<accession>A0A3Q2QFD7</accession>
<evidence type="ECO:0000313" key="1">
    <source>
        <dbReference type="Ensembl" id="ENSFHEP00000025137.1"/>
    </source>
</evidence>
<reference evidence="1" key="2">
    <citation type="submission" date="2025-09" db="UniProtKB">
        <authorList>
            <consortium name="Ensembl"/>
        </authorList>
    </citation>
    <scope>IDENTIFICATION</scope>
</reference>
<organism evidence="1 2">
    <name type="scientific">Fundulus heteroclitus</name>
    <name type="common">Killifish</name>
    <name type="synonym">Mummichog</name>
    <dbReference type="NCBI Taxonomy" id="8078"/>
    <lineage>
        <taxon>Eukaryota</taxon>
        <taxon>Metazoa</taxon>
        <taxon>Chordata</taxon>
        <taxon>Craniata</taxon>
        <taxon>Vertebrata</taxon>
        <taxon>Euteleostomi</taxon>
        <taxon>Actinopterygii</taxon>
        <taxon>Neopterygii</taxon>
        <taxon>Teleostei</taxon>
        <taxon>Neoteleostei</taxon>
        <taxon>Acanthomorphata</taxon>
        <taxon>Ovalentaria</taxon>
        <taxon>Atherinomorphae</taxon>
        <taxon>Cyprinodontiformes</taxon>
        <taxon>Fundulidae</taxon>
        <taxon>Fundulus</taxon>
    </lineage>
</organism>
<dbReference type="GeneTree" id="ENSGT01000000216059"/>
<protein>
    <submittedName>
        <fullName evidence="1">Uncharacterized protein</fullName>
    </submittedName>
</protein>
<dbReference type="AlphaFoldDB" id="A0A3Q2QFD7"/>
<proteinExistence type="predicted"/>
<name>A0A3Q2QFD7_FUNHE</name>